<organism evidence="2">
    <name type="scientific">Listeria monocytogenes</name>
    <dbReference type="NCBI Taxonomy" id="1639"/>
    <lineage>
        <taxon>Bacteria</taxon>
        <taxon>Bacillati</taxon>
        <taxon>Bacillota</taxon>
        <taxon>Bacilli</taxon>
        <taxon>Bacillales</taxon>
        <taxon>Listeriaceae</taxon>
        <taxon>Listeria</taxon>
    </lineage>
</organism>
<evidence type="ECO:0000259" key="1">
    <source>
        <dbReference type="Pfam" id="PF19087"/>
    </source>
</evidence>
<protein>
    <submittedName>
        <fullName evidence="2">M15 family peptidase</fullName>
    </submittedName>
</protein>
<name>A0A6C9W4T4_LISMN</name>
<gene>
    <name evidence="2" type="ORF">GO698_15090</name>
    <name evidence="3" type="ORF">GO698_15170</name>
</gene>
<dbReference type="EMBL" id="WQLE01000064">
    <property type="protein sequence ID" value="MVN68836.1"/>
    <property type="molecule type" value="Genomic_DNA"/>
</dbReference>
<dbReference type="InterPro" id="IPR044081">
    <property type="entry name" value="DUF5776"/>
</dbReference>
<dbReference type="AlphaFoldDB" id="A0A6C9W4T4"/>
<reference evidence="2" key="1">
    <citation type="submission" date="2019-12" db="EMBL/GenBank/DDBJ databases">
        <title>Genomic and phenotypic diversity of Listeria monocytogenes causing pregnancy-associated listeriosis from Zhejiang Province, China, 2016-2018.</title>
        <authorList>
            <person name="Zheng B."/>
        </authorList>
    </citation>
    <scope>NUCLEOTIDE SEQUENCE</scope>
    <source>
        <strain evidence="2">Lmo5965</strain>
    </source>
</reference>
<evidence type="ECO:0000313" key="3">
    <source>
        <dbReference type="EMBL" id="MVN68836.1"/>
    </source>
</evidence>
<feature type="non-terminal residue" evidence="2">
    <location>
        <position position="1"/>
    </location>
</feature>
<sequence>AGMAKTKGGTPRLKTKSGYFLTANKKFVKKI</sequence>
<dbReference type="Pfam" id="PF19087">
    <property type="entry name" value="DUF5776"/>
    <property type="match status" value="1"/>
</dbReference>
<feature type="domain" description="DUF5776" evidence="1">
    <location>
        <begin position="2"/>
        <end position="28"/>
    </location>
</feature>
<dbReference type="EMBL" id="WQLE01000056">
    <property type="protein sequence ID" value="MVN68820.1"/>
    <property type="molecule type" value="Genomic_DNA"/>
</dbReference>
<evidence type="ECO:0000313" key="2">
    <source>
        <dbReference type="EMBL" id="MVN68820.1"/>
    </source>
</evidence>
<accession>A0A6C9W4T4</accession>
<proteinExistence type="predicted"/>
<comment type="caution">
    <text evidence="2">The sequence shown here is derived from an EMBL/GenBank/DDBJ whole genome shotgun (WGS) entry which is preliminary data.</text>
</comment>
<dbReference type="RefSeq" id="WP_232334076.1">
    <property type="nucleotide sequence ID" value="NZ_WQLE01000056.1"/>
</dbReference>